<accession>A0A811ZV72</accession>
<feature type="region of interest" description="Disordered" evidence="1">
    <location>
        <begin position="1"/>
        <end position="101"/>
    </location>
</feature>
<dbReference type="EMBL" id="CAJHUB010000775">
    <property type="protein sequence ID" value="CAD7692849.1"/>
    <property type="molecule type" value="Genomic_DNA"/>
</dbReference>
<feature type="region of interest" description="Disordered" evidence="1">
    <location>
        <begin position="113"/>
        <end position="176"/>
    </location>
</feature>
<protein>
    <submittedName>
        <fullName evidence="2">(raccoon dog) hypothetical protein</fullName>
    </submittedName>
</protein>
<name>A0A811ZV72_NYCPR</name>
<feature type="compositionally biased region" description="Low complexity" evidence="1">
    <location>
        <begin position="84"/>
        <end position="101"/>
    </location>
</feature>
<dbReference type="AlphaFoldDB" id="A0A811ZV72"/>
<comment type="caution">
    <text evidence="2">The sequence shown here is derived from an EMBL/GenBank/DDBJ whole genome shotgun (WGS) entry which is preliminary data.</text>
</comment>
<sequence length="205" mass="21304">MARPQGLLCAPLRSSGEGRTRGPNSSLGPPRGVAFYPPLFPPQMSVGAGQTLRLPPLRDSRLGRDERPLPAGAGRRRPSRRRTALPGAPAAGRPPRAPGCGRAVRPRGGATILHGAPLRGARPAPSEEVRTPLESTDGLPAPAGAPANLAQQGKRPGSREADCLRLHTPPGTEPGTSAPASCLCGISCVLKAHLHSGESLFLFFR</sequence>
<keyword evidence="3" id="KW-1185">Reference proteome</keyword>
<feature type="compositionally biased region" description="Basic residues" evidence="1">
    <location>
        <begin position="74"/>
        <end position="83"/>
    </location>
</feature>
<gene>
    <name evidence="2" type="ORF">NYPRO_LOCUS25643</name>
</gene>
<dbReference type="Proteomes" id="UP000645828">
    <property type="component" value="Unassembled WGS sequence"/>
</dbReference>
<reference evidence="2" key="1">
    <citation type="submission" date="2020-12" db="EMBL/GenBank/DDBJ databases">
        <authorList>
            <consortium name="Molecular Ecology Group"/>
        </authorList>
    </citation>
    <scope>NUCLEOTIDE SEQUENCE</scope>
    <source>
        <strain evidence="2">TBG_1078</strain>
    </source>
</reference>
<evidence type="ECO:0000313" key="2">
    <source>
        <dbReference type="EMBL" id="CAD7692849.1"/>
    </source>
</evidence>
<organism evidence="2 3">
    <name type="scientific">Nyctereutes procyonoides</name>
    <name type="common">Raccoon dog</name>
    <name type="synonym">Canis procyonoides</name>
    <dbReference type="NCBI Taxonomy" id="34880"/>
    <lineage>
        <taxon>Eukaryota</taxon>
        <taxon>Metazoa</taxon>
        <taxon>Chordata</taxon>
        <taxon>Craniata</taxon>
        <taxon>Vertebrata</taxon>
        <taxon>Euteleostomi</taxon>
        <taxon>Mammalia</taxon>
        <taxon>Eutheria</taxon>
        <taxon>Laurasiatheria</taxon>
        <taxon>Carnivora</taxon>
        <taxon>Caniformia</taxon>
        <taxon>Canidae</taxon>
        <taxon>Nyctereutes</taxon>
    </lineage>
</organism>
<feature type="compositionally biased region" description="Basic and acidic residues" evidence="1">
    <location>
        <begin position="56"/>
        <end position="68"/>
    </location>
</feature>
<evidence type="ECO:0000313" key="3">
    <source>
        <dbReference type="Proteomes" id="UP000645828"/>
    </source>
</evidence>
<proteinExistence type="predicted"/>
<feature type="compositionally biased region" description="Low complexity" evidence="1">
    <location>
        <begin position="138"/>
        <end position="153"/>
    </location>
</feature>
<evidence type="ECO:0000256" key="1">
    <source>
        <dbReference type="SAM" id="MobiDB-lite"/>
    </source>
</evidence>